<protein>
    <submittedName>
        <fullName evidence="4">Hsp20/alpha crystallin family protein</fullName>
    </submittedName>
</protein>
<feature type="domain" description="SHSP" evidence="3">
    <location>
        <begin position="45"/>
        <end position="155"/>
    </location>
</feature>
<keyword evidence="5" id="KW-1185">Reference proteome</keyword>
<dbReference type="Gene3D" id="2.60.40.790">
    <property type="match status" value="1"/>
</dbReference>
<evidence type="ECO:0000259" key="3">
    <source>
        <dbReference type="PROSITE" id="PS01031"/>
    </source>
</evidence>
<dbReference type="EMBL" id="QVTD01000003">
    <property type="protein sequence ID" value="RFU65500.1"/>
    <property type="molecule type" value="Genomic_DNA"/>
</dbReference>
<comment type="similarity">
    <text evidence="1 2">Belongs to the small heat shock protein (HSP20) family.</text>
</comment>
<dbReference type="InterPro" id="IPR008978">
    <property type="entry name" value="HSP20-like_chaperone"/>
</dbReference>
<dbReference type="AlphaFoldDB" id="A0A372LGS5"/>
<dbReference type="Proteomes" id="UP000262939">
    <property type="component" value="Unassembled WGS sequence"/>
</dbReference>
<evidence type="ECO:0000313" key="4">
    <source>
        <dbReference type="EMBL" id="RFU65500.1"/>
    </source>
</evidence>
<evidence type="ECO:0000256" key="2">
    <source>
        <dbReference type="RuleBase" id="RU003616"/>
    </source>
</evidence>
<organism evidence="4 5">
    <name type="scientific">Peribacillus glennii</name>
    <dbReference type="NCBI Taxonomy" id="2303991"/>
    <lineage>
        <taxon>Bacteria</taxon>
        <taxon>Bacillati</taxon>
        <taxon>Bacillota</taxon>
        <taxon>Bacilli</taxon>
        <taxon>Bacillales</taxon>
        <taxon>Bacillaceae</taxon>
        <taxon>Peribacillus</taxon>
    </lineage>
</organism>
<dbReference type="Pfam" id="PF00011">
    <property type="entry name" value="HSP20"/>
    <property type="match status" value="1"/>
</dbReference>
<accession>A0A372LGS5</accession>
<evidence type="ECO:0000313" key="5">
    <source>
        <dbReference type="Proteomes" id="UP000262939"/>
    </source>
</evidence>
<dbReference type="PROSITE" id="PS01031">
    <property type="entry name" value="SHSP"/>
    <property type="match status" value="1"/>
</dbReference>
<name>A0A372LGS5_9BACI</name>
<dbReference type="OrthoDB" id="1806521at2"/>
<evidence type="ECO:0000256" key="1">
    <source>
        <dbReference type="PROSITE-ProRule" id="PRU00285"/>
    </source>
</evidence>
<sequence length="155" mass="17531">MPDSEKNKNRRSSHGQTFNEFMTTMDRLFAEKPIKGLLQSMDDFFGTIERGFPVEIIEKDTHFHIKAALPGVKREQIDIEMLAQGVIISVKNFVQPVKMTGNKTPAKRKQSSKTVSRTITLSKPIDEQRATASHRDGVLEIKVPKLKGKRIAIID</sequence>
<comment type="caution">
    <text evidence="4">The sequence shown here is derived from an EMBL/GenBank/DDBJ whole genome shotgun (WGS) entry which is preliminary data.</text>
</comment>
<dbReference type="InterPro" id="IPR002068">
    <property type="entry name" value="A-crystallin/Hsp20_dom"/>
</dbReference>
<reference evidence="4 5" key="1">
    <citation type="submission" date="2018-08" db="EMBL/GenBank/DDBJ databases">
        <title>Bacillus chawlae sp. nov., Bacillus glennii sp. nov., and Bacillus saganii sp. nov. Isolated from the Vehicle Assembly Building at Kennedy Space Center where the Viking Spacecraft were Assembled.</title>
        <authorList>
            <person name="Seuylemezian A."/>
            <person name="Vaishampayan P."/>
        </authorList>
    </citation>
    <scope>NUCLEOTIDE SEQUENCE [LARGE SCALE GENOMIC DNA]</scope>
    <source>
        <strain evidence="4 5">V44-8</strain>
    </source>
</reference>
<proteinExistence type="inferred from homology"/>
<dbReference type="SUPFAM" id="SSF49764">
    <property type="entry name" value="HSP20-like chaperones"/>
    <property type="match status" value="1"/>
</dbReference>
<gene>
    <name evidence="4" type="ORF">D0466_06355</name>
</gene>
<dbReference type="CDD" id="cd06464">
    <property type="entry name" value="ACD_sHsps-like"/>
    <property type="match status" value="1"/>
</dbReference>
<dbReference type="RefSeq" id="WP_117321674.1">
    <property type="nucleotide sequence ID" value="NZ_QVTD01000003.1"/>
</dbReference>